<sequence length="229" mass="23513">MSGYYYGGSNDPRNQNIPMNANPSSREASTNIAHGGSYVPGRNRTANGSQSIAHGGNHHDIPGGNRPASGSQNIMHGAGYIPDGSRPASGSQSFVQGGSHILGGTHTASAHGGNYIPGGSRTANGSQPSIGYQQGTAVVTTQQHLPNNPPPTHQTTGPYGSSYAPSPTGQRVGAHGGSYVPGSRSSSSQQQSSQASSRMPAQGSVPQSGAYYNSEWARGSLTDRYDEGF</sequence>
<feature type="region of interest" description="Disordered" evidence="1">
    <location>
        <begin position="1"/>
        <end position="229"/>
    </location>
</feature>
<comment type="caution">
    <text evidence="2">The sequence shown here is derived from an EMBL/GenBank/DDBJ whole genome shotgun (WGS) entry which is preliminary data.</text>
</comment>
<feature type="compositionally biased region" description="Low complexity" evidence="1">
    <location>
        <begin position="183"/>
        <end position="198"/>
    </location>
</feature>
<keyword evidence="3" id="KW-1185">Reference proteome</keyword>
<evidence type="ECO:0000313" key="3">
    <source>
        <dbReference type="Proteomes" id="UP000243515"/>
    </source>
</evidence>
<protein>
    <submittedName>
        <fullName evidence="2">Uncharacterized protein</fullName>
    </submittedName>
</protein>
<organism evidence="2 3">
    <name type="scientific">Elaphomyces granulatus</name>
    <dbReference type="NCBI Taxonomy" id="519963"/>
    <lineage>
        <taxon>Eukaryota</taxon>
        <taxon>Fungi</taxon>
        <taxon>Dikarya</taxon>
        <taxon>Ascomycota</taxon>
        <taxon>Pezizomycotina</taxon>
        <taxon>Eurotiomycetes</taxon>
        <taxon>Eurotiomycetidae</taxon>
        <taxon>Eurotiales</taxon>
        <taxon>Elaphomycetaceae</taxon>
        <taxon>Elaphomyces</taxon>
    </lineage>
</organism>
<feature type="compositionally biased region" description="Polar residues" evidence="1">
    <location>
        <begin position="153"/>
        <end position="169"/>
    </location>
</feature>
<proteinExistence type="predicted"/>
<evidence type="ECO:0000256" key="1">
    <source>
        <dbReference type="SAM" id="MobiDB-lite"/>
    </source>
</evidence>
<dbReference type="Proteomes" id="UP000243515">
    <property type="component" value="Unassembled WGS sequence"/>
</dbReference>
<feature type="compositionally biased region" description="Polar residues" evidence="1">
    <location>
        <begin position="121"/>
        <end position="146"/>
    </location>
</feature>
<feature type="compositionally biased region" description="Polar residues" evidence="1">
    <location>
        <begin position="11"/>
        <end position="32"/>
    </location>
</feature>
<dbReference type="EMBL" id="NPHW01004309">
    <property type="protein sequence ID" value="OXV08123.1"/>
    <property type="molecule type" value="Genomic_DNA"/>
</dbReference>
<name>A0A232LVF8_9EURO</name>
<dbReference type="AlphaFoldDB" id="A0A232LVF8"/>
<gene>
    <name evidence="2" type="ORF">Egran_04115</name>
</gene>
<reference evidence="2 3" key="1">
    <citation type="journal article" date="2015" name="Environ. Microbiol.">
        <title>Metagenome sequence of Elaphomyces granulatus from sporocarp tissue reveals Ascomycota ectomycorrhizal fingerprints of genome expansion and a Proteobacteria-rich microbiome.</title>
        <authorList>
            <person name="Quandt C.A."/>
            <person name="Kohler A."/>
            <person name="Hesse C.N."/>
            <person name="Sharpton T.J."/>
            <person name="Martin F."/>
            <person name="Spatafora J.W."/>
        </authorList>
    </citation>
    <scope>NUCLEOTIDE SEQUENCE [LARGE SCALE GENOMIC DNA]</scope>
    <source>
        <strain evidence="2 3">OSC145934</strain>
    </source>
</reference>
<accession>A0A232LVF8</accession>
<evidence type="ECO:0000313" key="2">
    <source>
        <dbReference type="EMBL" id="OXV08123.1"/>
    </source>
</evidence>